<sequence>MNLTLSTTFCTAISDIKPDVLSTDTHGVNHVNFTLLDLSGYTFAPRYANVGSVIDDLFSMQNEQLVLKTPTDIATIESQWDVVQWTMVSLQRKTTTQAALVRKLSGCSKDHPLLKAITEYYRLVKALYILNYMGDEKLRKHVQRALNKGEAYH</sequence>
<proteinExistence type="predicted"/>
<organism evidence="2 3">
    <name type="scientific">Alteromonas genovensis</name>
    <dbReference type="NCBI Taxonomy" id="471225"/>
    <lineage>
        <taxon>Bacteria</taxon>
        <taxon>Pseudomonadati</taxon>
        <taxon>Pseudomonadota</taxon>
        <taxon>Gammaproteobacteria</taxon>
        <taxon>Alteromonadales</taxon>
        <taxon>Alteromonadaceae</taxon>
        <taxon>Alteromonas/Salinimonas group</taxon>
        <taxon>Alteromonas</taxon>
    </lineage>
</organism>
<feature type="domain" description="Tn3 transposase DDE" evidence="1">
    <location>
        <begin position="14"/>
        <end position="153"/>
    </location>
</feature>
<protein>
    <submittedName>
        <fullName evidence="2">Tn3 family transposase</fullName>
    </submittedName>
</protein>
<reference evidence="2 3" key="1">
    <citation type="submission" date="2020-01" db="EMBL/GenBank/DDBJ databases">
        <title>Genomes of bacteria type strains.</title>
        <authorList>
            <person name="Chen J."/>
            <person name="Zhu S."/>
            <person name="Yang J."/>
        </authorList>
    </citation>
    <scope>NUCLEOTIDE SEQUENCE [LARGE SCALE GENOMIC DNA]</scope>
    <source>
        <strain evidence="2 3">LMG 24078</strain>
    </source>
</reference>
<dbReference type="Pfam" id="PF01526">
    <property type="entry name" value="DDE_Tnp_Tn3"/>
    <property type="match status" value="1"/>
</dbReference>
<dbReference type="EMBL" id="JAAAWO010000005">
    <property type="protein sequence ID" value="NDW15653.1"/>
    <property type="molecule type" value="Genomic_DNA"/>
</dbReference>
<dbReference type="GO" id="GO:0004803">
    <property type="term" value="F:transposase activity"/>
    <property type="evidence" value="ECO:0007669"/>
    <property type="project" value="InterPro"/>
</dbReference>
<evidence type="ECO:0000313" key="3">
    <source>
        <dbReference type="Proteomes" id="UP000471381"/>
    </source>
</evidence>
<evidence type="ECO:0000313" key="2">
    <source>
        <dbReference type="EMBL" id="NDW15653.1"/>
    </source>
</evidence>
<dbReference type="Proteomes" id="UP000471381">
    <property type="component" value="Unassembled WGS sequence"/>
</dbReference>
<dbReference type="GO" id="GO:0006313">
    <property type="term" value="P:DNA transposition"/>
    <property type="evidence" value="ECO:0007669"/>
    <property type="project" value="InterPro"/>
</dbReference>
<keyword evidence="3" id="KW-1185">Reference proteome</keyword>
<evidence type="ECO:0000259" key="1">
    <source>
        <dbReference type="Pfam" id="PF01526"/>
    </source>
</evidence>
<comment type="caution">
    <text evidence="2">The sequence shown here is derived from an EMBL/GenBank/DDBJ whole genome shotgun (WGS) entry which is preliminary data.</text>
</comment>
<name>A0A6N9TED5_9ALTE</name>
<accession>A0A6N9TED5</accession>
<gene>
    <name evidence="2" type="ORF">GTQ48_08965</name>
</gene>
<dbReference type="InterPro" id="IPR002513">
    <property type="entry name" value="Tn3_Tnp_DDE_dom"/>
</dbReference>
<dbReference type="AlphaFoldDB" id="A0A6N9TED5"/>